<accession>A0AAV4ABS8</accession>
<sequence length="346" mass="37824">MSAQAKGIMSPTEYFISMDIQSSIQAAVGILGVITNIINIKTFLVMGASTDGVTLTLMSLAISDLCVCISALGLCIGSLLLSQEAKWLLRGKTASFLLVVDPAFVAVFFATVFQLFTVTTILITIYLAVTRCLCVIRPLQFRNVITVRKTLIVVAAFSLFALANRIPILSLTGVTMAFDPRINATRPVTSMHPHREIIKDIVWAGVDMTICIGAQVILSVCVGIMLRGLKSAAEFRTSASSAGNAGSDEQKSKEKLGTKDARIIKQLVLVSCIFIICNTPKLITYLGTAIQPEFNLTGQYRMFYQSMCSLFSVFDTINSSVNMFVYYIYNAKFKRVLDNLGRADKI</sequence>
<name>A0AAV4ABS8_9GAST</name>
<proteinExistence type="predicted"/>
<comment type="subcellular location">
    <subcellularLocation>
        <location evidence="1">Membrane</location>
    </subcellularLocation>
</comment>
<evidence type="ECO:0000256" key="3">
    <source>
        <dbReference type="ARBA" id="ARBA00022989"/>
    </source>
</evidence>
<comment type="caution">
    <text evidence="7">The sequence shown here is derived from an EMBL/GenBank/DDBJ whole genome shotgun (WGS) entry which is preliminary data.</text>
</comment>
<keyword evidence="8" id="KW-1185">Reference proteome</keyword>
<dbReference type="GO" id="GO:0016020">
    <property type="term" value="C:membrane"/>
    <property type="evidence" value="ECO:0007669"/>
    <property type="project" value="UniProtKB-SubCell"/>
</dbReference>
<feature type="transmembrane region" description="Helical" evidence="5">
    <location>
        <begin position="263"/>
        <end position="283"/>
    </location>
</feature>
<keyword evidence="3 5" id="KW-1133">Transmembrane helix</keyword>
<dbReference type="InterPro" id="IPR017452">
    <property type="entry name" value="GPCR_Rhodpsn_7TM"/>
</dbReference>
<dbReference type="InterPro" id="IPR052954">
    <property type="entry name" value="GPCR-Ligand_Int"/>
</dbReference>
<keyword evidence="4 5" id="KW-0472">Membrane</keyword>
<dbReference type="PANTHER" id="PTHR46641:SF18">
    <property type="entry name" value="G-PROTEIN COUPLED RECEPTORS FAMILY 1 PROFILE DOMAIN-CONTAINING PROTEIN"/>
    <property type="match status" value="1"/>
</dbReference>
<feature type="transmembrane region" description="Helical" evidence="5">
    <location>
        <begin position="60"/>
        <end position="81"/>
    </location>
</feature>
<evidence type="ECO:0000256" key="4">
    <source>
        <dbReference type="ARBA" id="ARBA00023136"/>
    </source>
</evidence>
<organism evidence="7 8">
    <name type="scientific">Plakobranchus ocellatus</name>
    <dbReference type="NCBI Taxonomy" id="259542"/>
    <lineage>
        <taxon>Eukaryota</taxon>
        <taxon>Metazoa</taxon>
        <taxon>Spiralia</taxon>
        <taxon>Lophotrochozoa</taxon>
        <taxon>Mollusca</taxon>
        <taxon>Gastropoda</taxon>
        <taxon>Heterobranchia</taxon>
        <taxon>Euthyneura</taxon>
        <taxon>Panpulmonata</taxon>
        <taxon>Sacoglossa</taxon>
        <taxon>Placobranchoidea</taxon>
        <taxon>Plakobranchidae</taxon>
        <taxon>Plakobranchus</taxon>
    </lineage>
</organism>
<dbReference type="PROSITE" id="PS50262">
    <property type="entry name" value="G_PROTEIN_RECEP_F1_2"/>
    <property type="match status" value="1"/>
</dbReference>
<protein>
    <submittedName>
        <fullName evidence="7">Chemosensory receptor a</fullName>
    </submittedName>
</protein>
<evidence type="ECO:0000256" key="5">
    <source>
        <dbReference type="SAM" id="Phobius"/>
    </source>
</evidence>
<keyword evidence="7" id="KW-0675">Receptor</keyword>
<keyword evidence="2 5" id="KW-0812">Transmembrane</keyword>
<dbReference type="PANTHER" id="PTHR46641">
    <property type="entry name" value="FMRFAMIDE RECEPTOR-RELATED"/>
    <property type="match status" value="1"/>
</dbReference>
<dbReference type="Pfam" id="PF00001">
    <property type="entry name" value="7tm_1"/>
    <property type="match status" value="1"/>
</dbReference>
<feature type="transmembrane region" description="Helical" evidence="5">
    <location>
        <begin position="303"/>
        <end position="329"/>
    </location>
</feature>
<feature type="transmembrane region" description="Helical" evidence="5">
    <location>
        <begin position="151"/>
        <end position="178"/>
    </location>
</feature>
<feature type="transmembrane region" description="Helical" evidence="5">
    <location>
        <begin position="201"/>
        <end position="226"/>
    </location>
</feature>
<gene>
    <name evidence="7" type="ORF">PoB_003509600</name>
</gene>
<dbReference type="AlphaFoldDB" id="A0AAV4ABS8"/>
<evidence type="ECO:0000256" key="2">
    <source>
        <dbReference type="ARBA" id="ARBA00022692"/>
    </source>
</evidence>
<evidence type="ECO:0000313" key="8">
    <source>
        <dbReference type="Proteomes" id="UP000735302"/>
    </source>
</evidence>
<dbReference type="InterPro" id="IPR000276">
    <property type="entry name" value="GPCR_Rhodpsn"/>
</dbReference>
<dbReference type="EMBL" id="BLXT01003971">
    <property type="protein sequence ID" value="GFO08591.1"/>
    <property type="molecule type" value="Genomic_DNA"/>
</dbReference>
<feature type="transmembrane region" description="Helical" evidence="5">
    <location>
        <begin position="26"/>
        <end position="48"/>
    </location>
</feature>
<dbReference type="Proteomes" id="UP000735302">
    <property type="component" value="Unassembled WGS sequence"/>
</dbReference>
<reference evidence="7 8" key="1">
    <citation type="journal article" date="2021" name="Elife">
        <title>Chloroplast acquisition without the gene transfer in kleptoplastic sea slugs, Plakobranchus ocellatus.</title>
        <authorList>
            <person name="Maeda T."/>
            <person name="Takahashi S."/>
            <person name="Yoshida T."/>
            <person name="Shimamura S."/>
            <person name="Takaki Y."/>
            <person name="Nagai Y."/>
            <person name="Toyoda A."/>
            <person name="Suzuki Y."/>
            <person name="Arimoto A."/>
            <person name="Ishii H."/>
            <person name="Satoh N."/>
            <person name="Nishiyama T."/>
            <person name="Hasebe M."/>
            <person name="Maruyama T."/>
            <person name="Minagawa J."/>
            <person name="Obokata J."/>
            <person name="Shigenobu S."/>
        </authorList>
    </citation>
    <scope>NUCLEOTIDE SEQUENCE [LARGE SCALE GENOMIC DNA]</scope>
</reference>
<dbReference type="SUPFAM" id="SSF81321">
    <property type="entry name" value="Family A G protein-coupled receptor-like"/>
    <property type="match status" value="1"/>
</dbReference>
<dbReference type="Gene3D" id="1.20.1070.10">
    <property type="entry name" value="Rhodopsin 7-helix transmembrane proteins"/>
    <property type="match status" value="1"/>
</dbReference>
<dbReference type="PRINTS" id="PR00237">
    <property type="entry name" value="GPCRRHODOPSN"/>
</dbReference>
<feature type="domain" description="G-protein coupled receptors family 1 profile" evidence="6">
    <location>
        <begin position="35"/>
        <end position="326"/>
    </location>
</feature>
<evidence type="ECO:0000313" key="7">
    <source>
        <dbReference type="EMBL" id="GFO08591.1"/>
    </source>
</evidence>
<dbReference type="GO" id="GO:0004930">
    <property type="term" value="F:G protein-coupled receptor activity"/>
    <property type="evidence" value="ECO:0007669"/>
    <property type="project" value="InterPro"/>
</dbReference>
<evidence type="ECO:0000259" key="6">
    <source>
        <dbReference type="PROSITE" id="PS50262"/>
    </source>
</evidence>
<evidence type="ECO:0000256" key="1">
    <source>
        <dbReference type="ARBA" id="ARBA00004370"/>
    </source>
</evidence>